<protein>
    <submittedName>
        <fullName evidence="3">Protein trunk-like</fullName>
    </submittedName>
</protein>
<dbReference type="InterPro" id="IPR052876">
    <property type="entry name" value="Insect_Hormone_Regulators"/>
</dbReference>
<accession>A0ABM1MN82</accession>
<dbReference type="InterPro" id="IPR029034">
    <property type="entry name" value="Cystine-knot_cytokine"/>
</dbReference>
<keyword evidence="1" id="KW-0472">Membrane</keyword>
<feature type="transmembrane region" description="Helical" evidence="1">
    <location>
        <begin position="20"/>
        <end position="39"/>
    </location>
</feature>
<dbReference type="RefSeq" id="XP_017776032.1">
    <property type="nucleotide sequence ID" value="XM_017920543.1"/>
</dbReference>
<name>A0ABM1MN82_NICVS</name>
<evidence type="ECO:0000313" key="2">
    <source>
        <dbReference type="Proteomes" id="UP000695000"/>
    </source>
</evidence>
<reference evidence="3" key="1">
    <citation type="submission" date="2025-08" db="UniProtKB">
        <authorList>
            <consortium name="RefSeq"/>
        </authorList>
    </citation>
    <scope>IDENTIFICATION</scope>
    <source>
        <tissue evidence="3">Whole Larva</tissue>
    </source>
</reference>
<dbReference type="SUPFAM" id="SSF57501">
    <property type="entry name" value="Cystine-knot cytokines"/>
    <property type="match status" value="1"/>
</dbReference>
<dbReference type="Proteomes" id="UP000695000">
    <property type="component" value="Unplaced"/>
</dbReference>
<sequence>MGSWTKGHQFIATCTTMFKSTVTFIVILCVVSIGANRFWEKSDLMKWNEKTKNLPNFSQDCDDSLGDCPNEISHMEFKRKQNPKTLVLSDLPREDPMFKYLPTSQPEENQCSCGRENRFVDLGPNTYPRYIADMVCNAGGCGIYSCRPKTYKLWVMKRRTSGASAFSDLDPIPMELRANWSGLGVLVTVDCECGL</sequence>
<organism evidence="2 3">
    <name type="scientific">Nicrophorus vespilloides</name>
    <name type="common">Boreal carrion beetle</name>
    <dbReference type="NCBI Taxonomy" id="110193"/>
    <lineage>
        <taxon>Eukaryota</taxon>
        <taxon>Metazoa</taxon>
        <taxon>Ecdysozoa</taxon>
        <taxon>Arthropoda</taxon>
        <taxon>Hexapoda</taxon>
        <taxon>Insecta</taxon>
        <taxon>Pterygota</taxon>
        <taxon>Neoptera</taxon>
        <taxon>Endopterygota</taxon>
        <taxon>Coleoptera</taxon>
        <taxon>Polyphaga</taxon>
        <taxon>Staphyliniformia</taxon>
        <taxon>Silphidae</taxon>
        <taxon>Nicrophorinae</taxon>
        <taxon>Nicrophorus</taxon>
    </lineage>
</organism>
<dbReference type="GeneID" id="108562267"/>
<keyword evidence="1" id="KW-0812">Transmembrane</keyword>
<dbReference type="PANTHER" id="PTHR39940">
    <property type="entry name" value="PROTHORACICOTROPIC HORMONE, ISOFORM F"/>
    <property type="match status" value="1"/>
</dbReference>
<evidence type="ECO:0000256" key="1">
    <source>
        <dbReference type="SAM" id="Phobius"/>
    </source>
</evidence>
<keyword evidence="2" id="KW-1185">Reference proteome</keyword>
<dbReference type="PANTHER" id="PTHR39940:SF1">
    <property type="entry name" value="PROTHORACICOTROPIC HORMONE, ISOFORM F"/>
    <property type="match status" value="1"/>
</dbReference>
<dbReference type="Gene3D" id="2.10.90.10">
    <property type="entry name" value="Cystine-knot cytokines"/>
    <property type="match status" value="1"/>
</dbReference>
<keyword evidence="1" id="KW-1133">Transmembrane helix</keyword>
<proteinExistence type="predicted"/>
<evidence type="ECO:0000313" key="3">
    <source>
        <dbReference type="RefSeq" id="XP_017776032.1"/>
    </source>
</evidence>
<gene>
    <name evidence="3" type="primary">LOC108562267</name>
</gene>